<dbReference type="PANTHER" id="PTHR46577:SF2">
    <property type="entry name" value="TRANSCRIPTIONAL REGULATORY PROTEIN"/>
    <property type="match status" value="1"/>
</dbReference>
<dbReference type="CDD" id="cd00609">
    <property type="entry name" value="AAT_like"/>
    <property type="match status" value="1"/>
</dbReference>
<dbReference type="InterPro" id="IPR015424">
    <property type="entry name" value="PyrdxlP-dep_Trfase"/>
</dbReference>
<dbReference type="SUPFAM" id="SSF53383">
    <property type="entry name" value="PLP-dependent transferases"/>
    <property type="match status" value="1"/>
</dbReference>
<dbReference type="InterPro" id="IPR015421">
    <property type="entry name" value="PyrdxlP-dep_Trfase_major"/>
</dbReference>
<name>A0ABP6WAB2_9GAMM</name>
<proteinExistence type="inferred from homology"/>
<dbReference type="Gene3D" id="3.90.1150.10">
    <property type="entry name" value="Aspartate Aminotransferase, domain 1"/>
    <property type="match status" value="1"/>
</dbReference>
<keyword evidence="3" id="KW-0805">Transcription regulation</keyword>
<dbReference type="PANTHER" id="PTHR46577">
    <property type="entry name" value="HTH-TYPE TRANSCRIPTIONAL REGULATORY PROTEIN GABR"/>
    <property type="match status" value="1"/>
</dbReference>
<evidence type="ECO:0000256" key="2">
    <source>
        <dbReference type="ARBA" id="ARBA00022898"/>
    </source>
</evidence>
<keyword evidence="5" id="KW-0804">Transcription</keyword>
<gene>
    <name evidence="7" type="ORF">GCM10022394_30240</name>
</gene>
<protein>
    <submittedName>
        <fullName evidence="7">PLP-dependent aminotransferase family protein</fullName>
    </submittedName>
</protein>
<keyword evidence="8" id="KW-1185">Reference proteome</keyword>
<dbReference type="PRINTS" id="PR00035">
    <property type="entry name" value="HTHGNTR"/>
</dbReference>
<dbReference type="InterPro" id="IPR000524">
    <property type="entry name" value="Tscrpt_reg_HTH_GntR"/>
</dbReference>
<evidence type="ECO:0000259" key="6">
    <source>
        <dbReference type="PROSITE" id="PS50949"/>
    </source>
</evidence>
<evidence type="ECO:0000256" key="4">
    <source>
        <dbReference type="ARBA" id="ARBA00023125"/>
    </source>
</evidence>
<dbReference type="Gene3D" id="3.40.640.10">
    <property type="entry name" value="Type I PLP-dependent aspartate aminotransferase-like (Major domain)"/>
    <property type="match status" value="1"/>
</dbReference>
<reference evidence="8" key="1">
    <citation type="journal article" date="2019" name="Int. J. Syst. Evol. Microbiol.">
        <title>The Global Catalogue of Microorganisms (GCM) 10K type strain sequencing project: providing services to taxonomists for standard genome sequencing and annotation.</title>
        <authorList>
            <consortium name="The Broad Institute Genomics Platform"/>
            <consortium name="The Broad Institute Genome Sequencing Center for Infectious Disease"/>
            <person name="Wu L."/>
            <person name="Ma J."/>
        </authorList>
    </citation>
    <scope>NUCLEOTIDE SEQUENCE [LARGE SCALE GENOMIC DNA]</scope>
    <source>
        <strain evidence="8">JCM 17110</strain>
    </source>
</reference>
<keyword evidence="7" id="KW-0032">Aminotransferase</keyword>
<dbReference type="PROSITE" id="PS50949">
    <property type="entry name" value="HTH_GNTR"/>
    <property type="match status" value="1"/>
</dbReference>
<comment type="caution">
    <text evidence="7">The sequence shown here is derived from an EMBL/GenBank/DDBJ whole genome shotgun (WGS) entry which is preliminary data.</text>
</comment>
<evidence type="ECO:0000313" key="7">
    <source>
        <dbReference type="EMBL" id="GAA3548039.1"/>
    </source>
</evidence>
<dbReference type="InterPro" id="IPR036390">
    <property type="entry name" value="WH_DNA-bd_sf"/>
</dbReference>
<dbReference type="InterPro" id="IPR051446">
    <property type="entry name" value="HTH_trans_reg/aminotransferase"/>
</dbReference>
<comment type="similarity">
    <text evidence="1">In the C-terminal section; belongs to the class-I pyridoxal-phosphate-dependent aminotransferase family.</text>
</comment>
<evidence type="ECO:0000256" key="5">
    <source>
        <dbReference type="ARBA" id="ARBA00023163"/>
    </source>
</evidence>
<keyword evidence="2" id="KW-0663">Pyridoxal phosphate</keyword>
<dbReference type="EMBL" id="BAABCX010000005">
    <property type="protein sequence ID" value="GAA3548039.1"/>
    <property type="molecule type" value="Genomic_DNA"/>
</dbReference>
<evidence type="ECO:0000256" key="3">
    <source>
        <dbReference type="ARBA" id="ARBA00023015"/>
    </source>
</evidence>
<dbReference type="InterPro" id="IPR036388">
    <property type="entry name" value="WH-like_DNA-bd_sf"/>
</dbReference>
<dbReference type="SUPFAM" id="SSF46785">
    <property type="entry name" value="Winged helix' DNA-binding domain"/>
    <property type="match status" value="1"/>
</dbReference>
<dbReference type="InterPro" id="IPR015422">
    <property type="entry name" value="PyrdxlP-dep_Trfase_small"/>
</dbReference>
<dbReference type="Gene3D" id="1.10.10.10">
    <property type="entry name" value="Winged helix-like DNA-binding domain superfamily/Winged helix DNA-binding domain"/>
    <property type="match status" value="1"/>
</dbReference>
<dbReference type="InterPro" id="IPR004839">
    <property type="entry name" value="Aminotransferase_I/II_large"/>
</dbReference>
<dbReference type="Pfam" id="PF00155">
    <property type="entry name" value="Aminotran_1_2"/>
    <property type="match status" value="1"/>
</dbReference>
<dbReference type="GO" id="GO:0008483">
    <property type="term" value="F:transaminase activity"/>
    <property type="evidence" value="ECO:0007669"/>
    <property type="project" value="UniProtKB-KW"/>
</dbReference>
<keyword evidence="4" id="KW-0238">DNA-binding</keyword>
<dbReference type="Pfam" id="PF00392">
    <property type="entry name" value="GntR"/>
    <property type="match status" value="1"/>
</dbReference>
<dbReference type="RefSeq" id="WP_344959577.1">
    <property type="nucleotide sequence ID" value="NZ_BAABCX010000005.1"/>
</dbReference>
<keyword evidence="7" id="KW-0808">Transferase</keyword>
<feature type="domain" description="HTH gntR-type" evidence="6">
    <location>
        <begin position="16"/>
        <end position="84"/>
    </location>
</feature>
<evidence type="ECO:0000256" key="1">
    <source>
        <dbReference type="ARBA" id="ARBA00005384"/>
    </source>
</evidence>
<dbReference type="SMART" id="SM00345">
    <property type="entry name" value="HTH_GNTR"/>
    <property type="match status" value="1"/>
</dbReference>
<accession>A0ABP6WAB2</accession>
<organism evidence="7 8">
    <name type="scientific">Zobellella aerophila</name>
    <dbReference type="NCBI Taxonomy" id="870480"/>
    <lineage>
        <taxon>Bacteria</taxon>
        <taxon>Pseudomonadati</taxon>
        <taxon>Pseudomonadota</taxon>
        <taxon>Gammaproteobacteria</taxon>
        <taxon>Aeromonadales</taxon>
        <taxon>Aeromonadaceae</taxon>
        <taxon>Zobellella</taxon>
    </lineage>
</organism>
<evidence type="ECO:0000313" key="8">
    <source>
        <dbReference type="Proteomes" id="UP001500795"/>
    </source>
</evidence>
<dbReference type="Proteomes" id="UP001500795">
    <property type="component" value="Unassembled WGS sequence"/>
</dbReference>
<sequence>MTVHAIDWRFDKAAALPFVEQLVRHATQAIGEGRWAPGCRLPSIRLLAQQLEVSRFTVADAYERLVAAGLVVSRQGSGVYVARSPQTRQLVLEVDASSSALAKEVALMRRVMDTERFKLKPGSGCLPADWLGDEDIRAALRDLARQPAPLTEYGSAQGHPALRQQLSLRLEQLNIQAAPSQILMAASATHGLDLALRALVRPGDRVLVDDPGFYNFMAVLRLAGAVPVAVPRQLEGPDLAALRLALEQHKPTLYITNSVLCNPVGASVSRSRAHKVLSTLAEHHCWLLEDDIYADFDTQQSLRYASLAGFDRVLYLGSLSKTLSADFRVGFLAGNPALIADMTDIKLITGMSTSPSTESIIYRLLTGGRYRRHVEQLRRRLDEARYPVLERLASLGLTPWHKPAGGFLCWLRLPAGQSAERLSRIAAERDVLLAPGRHFSSQPDADSYARFNIAHCQDERVWRALALALEEGVSGAP</sequence>
<dbReference type="CDD" id="cd07377">
    <property type="entry name" value="WHTH_GntR"/>
    <property type="match status" value="1"/>
</dbReference>